<gene>
    <name evidence="3" type="ORF">GA0070214_103108</name>
</gene>
<dbReference type="CDD" id="cd04780">
    <property type="entry name" value="HTH_MerR-like_sg5"/>
    <property type="match status" value="1"/>
</dbReference>
<dbReference type="AlphaFoldDB" id="A0A1C4W104"/>
<dbReference type="Pfam" id="PF13411">
    <property type="entry name" value="MerR_1"/>
    <property type="match status" value="1"/>
</dbReference>
<proteinExistence type="predicted"/>
<dbReference type="EMBL" id="FMCS01000003">
    <property type="protein sequence ID" value="SCE89907.1"/>
    <property type="molecule type" value="Genomic_DNA"/>
</dbReference>
<dbReference type="PANTHER" id="PTHR30204:SF98">
    <property type="entry name" value="HTH-TYPE TRANSCRIPTIONAL REGULATOR ADHR"/>
    <property type="match status" value="1"/>
</dbReference>
<keyword evidence="1 3" id="KW-0238">DNA-binding</keyword>
<dbReference type="InterPro" id="IPR000551">
    <property type="entry name" value="MerR-type_HTH_dom"/>
</dbReference>
<dbReference type="Gene3D" id="1.10.1660.10">
    <property type="match status" value="1"/>
</dbReference>
<evidence type="ECO:0000259" key="2">
    <source>
        <dbReference type="PROSITE" id="PS50937"/>
    </source>
</evidence>
<dbReference type="GO" id="GO:0003677">
    <property type="term" value="F:DNA binding"/>
    <property type="evidence" value="ECO:0007669"/>
    <property type="project" value="UniProtKB-KW"/>
</dbReference>
<name>A0A1C4W104_9ACTN</name>
<dbReference type="GO" id="GO:0003700">
    <property type="term" value="F:DNA-binding transcription factor activity"/>
    <property type="evidence" value="ECO:0007669"/>
    <property type="project" value="InterPro"/>
</dbReference>
<dbReference type="SUPFAM" id="SSF46955">
    <property type="entry name" value="Putative DNA-binding domain"/>
    <property type="match status" value="1"/>
</dbReference>
<protein>
    <submittedName>
        <fullName evidence="3">DNA-binding transcriptional regulator, MerR family</fullName>
    </submittedName>
</protein>
<reference evidence="4" key="1">
    <citation type="submission" date="2016-06" db="EMBL/GenBank/DDBJ databases">
        <authorList>
            <person name="Varghese N."/>
            <person name="Submissions Spin"/>
        </authorList>
    </citation>
    <scope>NUCLEOTIDE SEQUENCE [LARGE SCALE GENOMIC DNA]</scope>
    <source>
        <strain evidence="4">DSM 45246</strain>
    </source>
</reference>
<dbReference type="RefSeq" id="WP_091261690.1">
    <property type="nucleotide sequence ID" value="NZ_FMCS01000003.1"/>
</dbReference>
<evidence type="ECO:0000313" key="4">
    <source>
        <dbReference type="Proteomes" id="UP000199629"/>
    </source>
</evidence>
<dbReference type="PROSITE" id="PS50937">
    <property type="entry name" value="HTH_MERR_2"/>
    <property type="match status" value="1"/>
</dbReference>
<sequence>MRISELSRRTGVSIPTIKFYLREELLPPGSPKARNQAEYGERHLRRIWLIRTFTTVGGLDLSSVRKLIQVIEDESLPLAAVYRILDRTMARPPLEPPCPDSVTQARDQVDRLMEQLGWRLLDDSGGATTLVQVLAALRTLGCESDLAFLLPYARAAAALADAELDLLATDDGEPDRGAAVVRGVLLDVASAALRRMAHEQQVLVRLPDAAG</sequence>
<dbReference type="PRINTS" id="PR00040">
    <property type="entry name" value="HTHMERR"/>
</dbReference>
<accession>A0A1C4W104</accession>
<evidence type="ECO:0000313" key="3">
    <source>
        <dbReference type="EMBL" id="SCE89907.1"/>
    </source>
</evidence>
<dbReference type="InterPro" id="IPR009061">
    <property type="entry name" value="DNA-bd_dom_put_sf"/>
</dbReference>
<dbReference type="Proteomes" id="UP000199629">
    <property type="component" value="Unassembled WGS sequence"/>
</dbReference>
<feature type="domain" description="HTH merR-type" evidence="2">
    <location>
        <begin position="1"/>
        <end position="70"/>
    </location>
</feature>
<dbReference type="InterPro" id="IPR047057">
    <property type="entry name" value="MerR_fam"/>
</dbReference>
<dbReference type="SMART" id="SM00422">
    <property type="entry name" value="HTH_MERR"/>
    <property type="match status" value="1"/>
</dbReference>
<organism evidence="3 4">
    <name type="scientific">Micromonospora chaiyaphumensis</name>
    <dbReference type="NCBI Taxonomy" id="307119"/>
    <lineage>
        <taxon>Bacteria</taxon>
        <taxon>Bacillati</taxon>
        <taxon>Actinomycetota</taxon>
        <taxon>Actinomycetes</taxon>
        <taxon>Micromonosporales</taxon>
        <taxon>Micromonosporaceae</taxon>
        <taxon>Micromonospora</taxon>
    </lineage>
</organism>
<evidence type="ECO:0000256" key="1">
    <source>
        <dbReference type="ARBA" id="ARBA00023125"/>
    </source>
</evidence>
<keyword evidence="4" id="KW-1185">Reference proteome</keyword>
<dbReference type="PANTHER" id="PTHR30204">
    <property type="entry name" value="REDOX-CYCLING DRUG-SENSING TRANSCRIPTIONAL ACTIVATOR SOXR"/>
    <property type="match status" value="1"/>
</dbReference>